<gene>
    <name evidence="2" type="ORF">OB236_05115</name>
</gene>
<feature type="domain" description="PRC-barrel" evidence="1">
    <location>
        <begin position="3"/>
        <end position="69"/>
    </location>
</feature>
<dbReference type="RefSeq" id="WP_262683043.1">
    <property type="nucleotide sequence ID" value="NZ_JAOQIO010000007.1"/>
</dbReference>
<dbReference type="SUPFAM" id="SSF50346">
    <property type="entry name" value="PRC-barrel domain"/>
    <property type="match status" value="2"/>
</dbReference>
<protein>
    <submittedName>
        <fullName evidence="2">PRC-barrel domain-containing protein</fullName>
    </submittedName>
</protein>
<comment type="caution">
    <text evidence="2">The sequence shown here is derived from an EMBL/GenBank/DDBJ whole genome shotgun (WGS) entry which is preliminary data.</text>
</comment>
<evidence type="ECO:0000259" key="1">
    <source>
        <dbReference type="Pfam" id="PF05239"/>
    </source>
</evidence>
<dbReference type="Proteomes" id="UP001652445">
    <property type="component" value="Unassembled WGS sequence"/>
</dbReference>
<reference evidence="2 3" key="1">
    <citation type="submission" date="2022-09" db="EMBL/GenBank/DDBJ databases">
        <authorList>
            <person name="Han X.L."/>
            <person name="Wang Q."/>
            <person name="Lu T."/>
        </authorList>
    </citation>
    <scope>NUCLEOTIDE SEQUENCE [LARGE SCALE GENOMIC DNA]</scope>
    <source>
        <strain evidence="2 3">WQ 127069</strain>
    </source>
</reference>
<dbReference type="Gene3D" id="2.30.30.240">
    <property type="entry name" value="PRC-barrel domain"/>
    <property type="match status" value="2"/>
</dbReference>
<name>A0ABT2UA35_9BACL</name>
<accession>A0ABT2UA35</accession>
<evidence type="ECO:0000313" key="2">
    <source>
        <dbReference type="EMBL" id="MCU6791509.1"/>
    </source>
</evidence>
<keyword evidence="3" id="KW-1185">Reference proteome</keyword>
<dbReference type="EMBL" id="JAOQIO010000007">
    <property type="protein sequence ID" value="MCU6791509.1"/>
    <property type="molecule type" value="Genomic_DNA"/>
</dbReference>
<feature type="domain" description="PRC-barrel" evidence="1">
    <location>
        <begin position="90"/>
        <end position="158"/>
    </location>
</feature>
<organism evidence="2 3">
    <name type="scientific">Paenibacillus baimaensis</name>
    <dbReference type="NCBI Taxonomy" id="2982185"/>
    <lineage>
        <taxon>Bacteria</taxon>
        <taxon>Bacillati</taxon>
        <taxon>Bacillota</taxon>
        <taxon>Bacilli</taxon>
        <taxon>Bacillales</taxon>
        <taxon>Paenibacillaceae</taxon>
        <taxon>Paenibacillus</taxon>
    </lineage>
</organism>
<sequence length="174" mass="19366">MKKARDVIGLPILCVQTGKQVGTVKDLLLDEAWQIELVLLENRHWFSVSSCVAWKDVIALGEDAITIHNEEAVIPLDAQDQVYISLLNGDHKVKGMPVVTVNGQHLGIVDDVYLDPELGKKVIGYELTEGFISDLKEGRKWLPLPDSVTMGEDAIIVPVHCNEWLTEIVKSNEE</sequence>
<dbReference type="InterPro" id="IPR027275">
    <property type="entry name" value="PRC-brl_dom"/>
</dbReference>
<proteinExistence type="predicted"/>
<dbReference type="Pfam" id="PF05239">
    <property type="entry name" value="PRC"/>
    <property type="match status" value="2"/>
</dbReference>
<dbReference type="InterPro" id="IPR011033">
    <property type="entry name" value="PRC_barrel-like_sf"/>
</dbReference>
<evidence type="ECO:0000313" key="3">
    <source>
        <dbReference type="Proteomes" id="UP001652445"/>
    </source>
</evidence>